<dbReference type="EnsemblMetazoa" id="AAEL001449-RA">
    <property type="protein sequence ID" value="AAEL001449-PA"/>
    <property type="gene ID" value="AAEL001449"/>
</dbReference>
<dbReference type="VEuPathDB" id="VectorBase:AAEL001449"/>
<dbReference type="Pfam" id="PF00096">
    <property type="entry name" value="zf-C2H2"/>
    <property type="match status" value="2"/>
</dbReference>
<dbReference type="GO" id="GO:0005634">
    <property type="term" value="C:nucleus"/>
    <property type="evidence" value="ECO:0007669"/>
    <property type="project" value="UniProtKB-SubCell"/>
</dbReference>
<reference evidence="8 9" key="1">
    <citation type="submission" date="2017-06" db="EMBL/GenBank/DDBJ databases">
        <title>Aedes aegypti genome working group (AGWG) sequencing and assembly.</title>
        <authorList>
            <consortium name="Aedes aegypti Genome Working Group (AGWG)"/>
            <person name="Matthews B.J."/>
        </authorList>
    </citation>
    <scope>NUCLEOTIDE SEQUENCE [LARGE SCALE GENOMIC DNA]</scope>
    <source>
        <strain evidence="8 9">LVP_AGWG</strain>
    </source>
</reference>
<evidence type="ECO:0000256" key="5">
    <source>
        <dbReference type="ARBA" id="ARBA00022833"/>
    </source>
</evidence>
<evidence type="ECO:0000256" key="7">
    <source>
        <dbReference type="SAM" id="MobiDB-lite"/>
    </source>
</evidence>
<dbReference type="Gene3D" id="3.30.160.60">
    <property type="entry name" value="Classic Zinc Finger"/>
    <property type="match status" value="2"/>
</dbReference>
<gene>
    <name evidence="8" type="primary">5570709</name>
</gene>
<dbReference type="SUPFAM" id="SSF57667">
    <property type="entry name" value="beta-beta-alpha zinc fingers"/>
    <property type="match status" value="1"/>
</dbReference>
<dbReference type="InterPro" id="IPR012934">
    <property type="entry name" value="Znf_AD"/>
</dbReference>
<dbReference type="InterPro" id="IPR013087">
    <property type="entry name" value="Znf_C2H2_type"/>
</dbReference>
<protein>
    <submittedName>
        <fullName evidence="8">Uncharacterized protein</fullName>
    </submittedName>
</protein>
<evidence type="ECO:0000313" key="9">
    <source>
        <dbReference type="Proteomes" id="UP000008820"/>
    </source>
</evidence>
<evidence type="ECO:0000256" key="4">
    <source>
        <dbReference type="ARBA" id="ARBA00022771"/>
    </source>
</evidence>
<dbReference type="PROSITE" id="PS50157">
    <property type="entry name" value="ZINC_FINGER_C2H2_2"/>
    <property type="match status" value="2"/>
</dbReference>
<evidence type="ECO:0000256" key="1">
    <source>
        <dbReference type="ARBA" id="ARBA00004123"/>
    </source>
</evidence>
<dbReference type="PROSITE" id="PS51915">
    <property type="entry name" value="ZAD"/>
    <property type="match status" value="1"/>
</dbReference>
<feature type="compositionally biased region" description="Basic and acidic residues" evidence="7">
    <location>
        <begin position="242"/>
        <end position="261"/>
    </location>
</feature>
<dbReference type="Proteomes" id="UP000008820">
    <property type="component" value="Chromosome 1"/>
</dbReference>
<keyword evidence="5" id="KW-0862">Zinc</keyword>
<reference evidence="8" key="2">
    <citation type="submission" date="2020-05" db="UniProtKB">
        <authorList>
            <consortium name="EnsemblMetazoa"/>
        </authorList>
    </citation>
    <scope>IDENTIFICATION</scope>
    <source>
        <strain evidence="8">LVP_AGWG</strain>
    </source>
</reference>
<dbReference type="OrthoDB" id="7852576at2759"/>
<name>A0A1S4EYU0_AEDAE</name>
<dbReference type="AlphaFoldDB" id="A0A1S4EYU0"/>
<keyword evidence="2" id="KW-0479">Metal-binding</keyword>
<keyword evidence="9" id="KW-1185">Reference proteome</keyword>
<evidence type="ECO:0000256" key="3">
    <source>
        <dbReference type="ARBA" id="ARBA00022737"/>
    </source>
</evidence>
<feature type="compositionally biased region" description="Basic and acidic residues" evidence="7">
    <location>
        <begin position="193"/>
        <end position="202"/>
    </location>
</feature>
<feature type="region of interest" description="Disordered" evidence="7">
    <location>
        <begin position="183"/>
        <end position="218"/>
    </location>
</feature>
<feature type="region of interest" description="Disordered" evidence="7">
    <location>
        <begin position="240"/>
        <end position="261"/>
    </location>
</feature>
<keyword evidence="3" id="KW-0677">Repeat</keyword>
<dbReference type="GO" id="GO:0008270">
    <property type="term" value="F:zinc ion binding"/>
    <property type="evidence" value="ECO:0007669"/>
    <property type="project" value="UniProtKB-UniRule"/>
</dbReference>
<comment type="subcellular location">
    <subcellularLocation>
        <location evidence="1">Nucleus</location>
    </subcellularLocation>
</comment>
<dbReference type="InterPro" id="IPR050888">
    <property type="entry name" value="ZnF_C2H2-type_TF"/>
</dbReference>
<keyword evidence="4" id="KW-0863">Zinc-finger</keyword>
<dbReference type="InParanoid" id="A0A1S4EYU0"/>
<dbReference type="PROSITE" id="PS00028">
    <property type="entry name" value="ZINC_FINGER_C2H2_1"/>
    <property type="match status" value="1"/>
</dbReference>
<evidence type="ECO:0000256" key="6">
    <source>
        <dbReference type="ARBA" id="ARBA00023242"/>
    </source>
</evidence>
<dbReference type="SMART" id="SM00868">
    <property type="entry name" value="zf-AD"/>
    <property type="match status" value="1"/>
</dbReference>
<proteinExistence type="predicted"/>
<evidence type="ECO:0000313" key="8">
    <source>
        <dbReference type="EnsemblMetazoa" id="AAEL001449-PA"/>
    </source>
</evidence>
<dbReference type="InterPro" id="IPR036236">
    <property type="entry name" value="Znf_C2H2_sf"/>
</dbReference>
<dbReference type="PANTHER" id="PTHR24406">
    <property type="entry name" value="TRANSCRIPTIONAL REPRESSOR CTCFL-RELATED"/>
    <property type="match status" value="1"/>
</dbReference>
<sequence>MEIETITLERWMCRICLSKGTHNIFEERLILPSEHHQGQSSSTSHCSNGSISIIDALNCFSEFKIVKPDTVNEPVMLCQSCHAELASCVEFRQKLNDSEALLRKDCATPDLDENEEESRTGLTLQMVDIEPYLEDEEPTASVSPNIYQEEVVQSSAMHHSKPRFELTHQVSNILRHVATTSSSSSSFNSVIDTPEREKRKESFGQSDLETPKKMHRRNSQEALLEKTLIVPHYIFSSQLKNKSQETSKSSERHQEVGSHTDRLDTDDIFHCEYCPKAFSTSQHLASHTKNVHLCQYCPRHFSSILAKNKHSREEHKSFQCSHCGFQSRYTANLKAHQRKVHSSALPVDVPRLK</sequence>
<keyword evidence="6" id="KW-0539">Nucleus</keyword>
<dbReference type="SMART" id="SM00355">
    <property type="entry name" value="ZnF_C2H2"/>
    <property type="match status" value="3"/>
</dbReference>
<organism evidence="8 9">
    <name type="scientific">Aedes aegypti</name>
    <name type="common">Yellowfever mosquito</name>
    <name type="synonym">Culex aegypti</name>
    <dbReference type="NCBI Taxonomy" id="7159"/>
    <lineage>
        <taxon>Eukaryota</taxon>
        <taxon>Metazoa</taxon>
        <taxon>Ecdysozoa</taxon>
        <taxon>Arthropoda</taxon>
        <taxon>Hexapoda</taxon>
        <taxon>Insecta</taxon>
        <taxon>Pterygota</taxon>
        <taxon>Neoptera</taxon>
        <taxon>Endopterygota</taxon>
        <taxon>Diptera</taxon>
        <taxon>Nematocera</taxon>
        <taxon>Culicoidea</taxon>
        <taxon>Culicidae</taxon>
        <taxon>Culicinae</taxon>
        <taxon>Aedini</taxon>
        <taxon>Aedes</taxon>
        <taxon>Stegomyia</taxon>
    </lineage>
</organism>
<accession>A0A1S4EYU0</accession>
<evidence type="ECO:0000256" key="2">
    <source>
        <dbReference type="ARBA" id="ARBA00022723"/>
    </source>
</evidence>